<accession>A0ACC0WRJ7</accession>
<protein>
    <submittedName>
        <fullName evidence="1">Uncharacterized protein</fullName>
    </submittedName>
</protein>
<reference evidence="1 2" key="1">
    <citation type="journal article" date="2022" name="bioRxiv">
        <title>The genome of the oomycete Peronosclerospora sorghi, a cosmopolitan pathogen of maize and sorghum, is inflated with dispersed pseudogenes.</title>
        <authorList>
            <person name="Fletcher K."/>
            <person name="Martin F."/>
            <person name="Isakeit T."/>
            <person name="Cavanaugh K."/>
            <person name="Magill C."/>
            <person name="Michelmore R."/>
        </authorList>
    </citation>
    <scope>NUCLEOTIDE SEQUENCE [LARGE SCALE GENOMIC DNA]</scope>
    <source>
        <strain evidence="1">P6</strain>
    </source>
</reference>
<keyword evidence="2" id="KW-1185">Reference proteome</keyword>
<gene>
    <name evidence="1" type="ORF">PsorP6_001633</name>
</gene>
<organism evidence="1 2">
    <name type="scientific">Peronosclerospora sorghi</name>
    <dbReference type="NCBI Taxonomy" id="230839"/>
    <lineage>
        <taxon>Eukaryota</taxon>
        <taxon>Sar</taxon>
        <taxon>Stramenopiles</taxon>
        <taxon>Oomycota</taxon>
        <taxon>Peronosporomycetes</taxon>
        <taxon>Peronosporales</taxon>
        <taxon>Peronosporaceae</taxon>
        <taxon>Peronosclerospora</taxon>
    </lineage>
</organism>
<name>A0ACC0WRJ7_9STRA</name>
<proteinExistence type="predicted"/>
<evidence type="ECO:0000313" key="2">
    <source>
        <dbReference type="Proteomes" id="UP001163321"/>
    </source>
</evidence>
<sequence length="164" mass="19162">MKLRGKTVEIPAKNVRLNRLMGRLGCTVHGNIASTHSMLCGRDIELGHDYRMGVRRAHLEARVCKRWNEWMRGWSDWINTWSTNIPISATTKSIIMRTCPIVPRHLRKKRPRYGGGQPYKLYEVNHNQAHKHHVVRSIPCRFTYRAYSCLRNGLRLHNRAIPSL</sequence>
<dbReference type="Proteomes" id="UP001163321">
    <property type="component" value="Chromosome 1"/>
</dbReference>
<dbReference type="EMBL" id="CM047580">
    <property type="protein sequence ID" value="KAI9920674.1"/>
    <property type="molecule type" value="Genomic_DNA"/>
</dbReference>
<comment type="caution">
    <text evidence="1">The sequence shown here is derived from an EMBL/GenBank/DDBJ whole genome shotgun (WGS) entry which is preliminary data.</text>
</comment>
<evidence type="ECO:0000313" key="1">
    <source>
        <dbReference type="EMBL" id="KAI9920674.1"/>
    </source>
</evidence>